<dbReference type="NCBIfam" id="NF004320">
    <property type="entry name" value="PRK05715.1-2"/>
    <property type="match status" value="1"/>
</dbReference>
<feature type="transmembrane region" description="Helical" evidence="7">
    <location>
        <begin position="61"/>
        <end position="83"/>
    </location>
</feature>
<organism evidence="8">
    <name type="scientific">marine sediment metagenome</name>
    <dbReference type="NCBI Taxonomy" id="412755"/>
    <lineage>
        <taxon>unclassified sequences</taxon>
        <taxon>metagenomes</taxon>
        <taxon>ecological metagenomes</taxon>
    </lineage>
</organism>
<dbReference type="InterPro" id="IPR039428">
    <property type="entry name" value="NUOK/Mnh_C1-like"/>
</dbReference>
<dbReference type="EMBL" id="LAZR01001484">
    <property type="protein sequence ID" value="KKN43850.1"/>
    <property type="molecule type" value="Genomic_DNA"/>
</dbReference>
<keyword evidence="3" id="KW-0813">Transport</keyword>
<dbReference type="GO" id="GO:0016651">
    <property type="term" value="F:oxidoreductase activity, acting on NAD(P)H"/>
    <property type="evidence" value="ECO:0007669"/>
    <property type="project" value="InterPro"/>
</dbReference>
<dbReference type="PANTHER" id="PTHR11434">
    <property type="entry name" value="NADH-UBIQUINONE OXIDOREDUCTASE SUBUNIT ND4L"/>
    <property type="match status" value="1"/>
</dbReference>
<dbReference type="GO" id="GO:0030964">
    <property type="term" value="C:NADH dehydrogenase complex"/>
    <property type="evidence" value="ECO:0007669"/>
    <property type="project" value="TreeGrafter"/>
</dbReference>
<evidence type="ECO:0000256" key="4">
    <source>
        <dbReference type="ARBA" id="ARBA00022692"/>
    </source>
</evidence>
<dbReference type="Gene3D" id="1.10.287.3510">
    <property type="match status" value="1"/>
</dbReference>
<dbReference type="NCBIfam" id="NF004319">
    <property type="entry name" value="PRK05715.1-1"/>
    <property type="match status" value="1"/>
</dbReference>
<feature type="transmembrane region" description="Helical" evidence="7">
    <location>
        <begin position="6"/>
        <end position="24"/>
    </location>
</feature>
<feature type="transmembrane region" description="Helical" evidence="7">
    <location>
        <begin position="31"/>
        <end position="55"/>
    </location>
</feature>
<comment type="caution">
    <text evidence="8">The sequence shown here is derived from an EMBL/GenBank/DDBJ whole genome shotgun (WGS) entry which is preliminary data.</text>
</comment>
<evidence type="ECO:0000256" key="5">
    <source>
        <dbReference type="ARBA" id="ARBA00022989"/>
    </source>
</evidence>
<dbReference type="HAMAP" id="MF_01456">
    <property type="entry name" value="NDH1_NuoK"/>
    <property type="match status" value="1"/>
</dbReference>
<evidence type="ECO:0000256" key="6">
    <source>
        <dbReference type="ARBA" id="ARBA00023136"/>
    </source>
</evidence>
<proteinExistence type="inferred from homology"/>
<dbReference type="PANTHER" id="PTHR11434:SF16">
    <property type="entry name" value="NADH-UBIQUINONE OXIDOREDUCTASE CHAIN 4L"/>
    <property type="match status" value="1"/>
</dbReference>
<dbReference type="InterPro" id="IPR001133">
    <property type="entry name" value="NADH_UbQ_OxRdtase_chain4L/K"/>
</dbReference>
<dbReference type="Pfam" id="PF00420">
    <property type="entry name" value="Oxidored_q2"/>
    <property type="match status" value="1"/>
</dbReference>
<keyword evidence="4 7" id="KW-0812">Transmembrane</keyword>
<keyword evidence="6 7" id="KW-0472">Membrane</keyword>
<name>A0A0F9QIE8_9ZZZZ</name>
<protein>
    <submittedName>
        <fullName evidence="8">Uncharacterized protein</fullName>
    </submittedName>
</protein>
<gene>
    <name evidence="8" type="ORF">LCGC14_0699060</name>
</gene>
<reference evidence="8" key="1">
    <citation type="journal article" date="2015" name="Nature">
        <title>Complex archaea that bridge the gap between prokaryotes and eukaryotes.</title>
        <authorList>
            <person name="Spang A."/>
            <person name="Saw J.H."/>
            <person name="Jorgensen S.L."/>
            <person name="Zaremba-Niedzwiedzka K."/>
            <person name="Martijn J."/>
            <person name="Lind A.E."/>
            <person name="van Eijk R."/>
            <person name="Schleper C."/>
            <person name="Guy L."/>
            <person name="Ettema T.J."/>
        </authorList>
    </citation>
    <scope>NUCLEOTIDE SEQUENCE</scope>
</reference>
<evidence type="ECO:0000313" key="8">
    <source>
        <dbReference type="EMBL" id="KKN43850.1"/>
    </source>
</evidence>
<keyword evidence="5 7" id="KW-1133">Transmembrane helix</keyword>
<comment type="similarity">
    <text evidence="2">Belongs to the complex I subunit 4L family.</text>
</comment>
<evidence type="ECO:0000256" key="3">
    <source>
        <dbReference type="ARBA" id="ARBA00022448"/>
    </source>
</evidence>
<dbReference type="AlphaFoldDB" id="A0A0F9QIE8"/>
<evidence type="ECO:0000256" key="7">
    <source>
        <dbReference type="SAM" id="Phobius"/>
    </source>
</evidence>
<sequence>MNGVPMEHGLVLAAILFALGLAGLMFRRNMIFVLMSLEIMLNAAGLAFIVAGSAWQQPEGQVMFLLVITLAAAEASVGLALLIQLHQRFKSLDIDAVSRMRG</sequence>
<accession>A0A0F9QIE8</accession>
<comment type="subcellular location">
    <subcellularLocation>
        <location evidence="1">Membrane</location>
        <topology evidence="1">Multi-pass membrane protein</topology>
    </subcellularLocation>
</comment>
<evidence type="ECO:0000256" key="1">
    <source>
        <dbReference type="ARBA" id="ARBA00004141"/>
    </source>
</evidence>
<dbReference type="FunFam" id="1.10.287.3510:FF:000001">
    <property type="entry name" value="NADH-quinone oxidoreductase subunit K"/>
    <property type="match status" value="1"/>
</dbReference>
<evidence type="ECO:0000256" key="2">
    <source>
        <dbReference type="ARBA" id="ARBA00010519"/>
    </source>
</evidence>
<dbReference type="GO" id="GO:0042773">
    <property type="term" value="P:ATP synthesis coupled electron transport"/>
    <property type="evidence" value="ECO:0007669"/>
    <property type="project" value="InterPro"/>
</dbReference>